<name>A0A396H015_MEDTR</name>
<dbReference type="PROSITE" id="PS00028">
    <property type="entry name" value="ZINC_FINGER_C2H2_1"/>
    <property type="match status" value="1"/>
</dbReference>
<gene>
    <name evidence="2" type="ORF">MtrunA17_Chr7g0235481</name>
</gene>
<sequence length="85" mass="9700">MAKTPKFVYAMILLLSIFLIKIVSGSNTLLAFRECVYDKDCPVMPRCNMRCRKGITLNKKAFTHRKTHCGTPIRIPLVTFIISHS</sequence>
<proteinExistence type="predicted"/>
<dbReference type="EMBL" id="PSQE01000007">
    <property type="protein sequence ID" value="RHN45811.1"/>
    <property type="molecule type" value="Genomic_DNA"/>
</dbReference>
<dbReference type="AlphaFoldDB" id="A0A396H015"/>
<reference evidence="3" key="1">
    <citation type="journal article" date="2018" name="Nat. Plants">
        <title>Whole-genome landscape of Medicago truncatula symbiotic genes.</title>
        <authorList>
            <person name="Pecrix Y."/>
            <person name="Staton S.E."/>
            <person name="Sallet E."/>
            <person name="Lelandais-Briere C."/>
            <person name="Moreau S."/>
            <person name="Carrere S."/>
            <person name="Blein T."/>
            <person name="Jardinaud M.F."/>
            <person name="Latrasse D."/>
            <person name="Zouine M."/>
            <person name="Zahm M."/>
            <person name="Kreplak J."/>
            <person name="Mayjonade B."/>
            <person name="Satge C."/>
            <person name="Perez M."/>
            <person name="Cauet S."/>
            <person name="Marande W."/>
            <person name="Chantry-Darmon C."/>
            <person name="Lopez-Roques C."/>
            <person name="Bouchez O."/>
            <person name="Berard A."/>
            <person name="Debelle F."/>
            <person name="Munos S."/>
            <person name="Bendahmane A."/>
            <person name="Berges H."/>
            <person name="Niebel A."/>
            <person name="Buitink J."/>
            <person name="Frugier F."/>
            <person name="Benhamed M."/>
            <person name="Crespi M."/>
            <person name="Gouzy J."/>
            <person name="Gamas P."/>
        </authorList>
    </citation>
    <scope>NUCLEOTIDE SEQUENCE [LARGE SCALE GENOMIC DNA]</scope>
    <source>
        <strain evidence="3">cv. Jemalong A17</strain>
    </source>
</reference>
<evidence type="ECO:0000313" key="3">
    <source>
        <dbReference type="Proteomes" id="UP000265566"/>
    </source>
</evidence>
<dbReference type="Proteomes" id="UP000265566">
    <property type="component" value="Chromosome 7"/>
</dbReference>
<dbReference type="InterPro" id="IPR009810">
    <property type="entry name" value="Nodulin_late_dom"/>
</dbReference>
<accession>A0A396H015</accession>
<evidence type="ECO:0000313" key="2">
    <source>
        <dbReference type="EMBL" id="RHN45811.1"/>
    </source>
</evidence>
<dbReference type="Pfam" id="PF07127">
    <property type="entry name" value="Nodulin_late"/>
    <property type="match status" value="1"/>
</dbReference>
<dbReference type="GO" id="GO:0046872">
    <property type="term" value="F:metal ion binding"/>
    <property type="evidence" value="ECO:0007669"/>
    <property type="project" value="InterPro"/>
</dbReference>
<organism evidence="2 3">
    <name type="scientific">Medicago truncatula</name>
    <name type="common">Barrel medic</name>
    <name type="synonym">Medicago tribuloides</name>
    <dbReference type="NCBI Taxonomy" id="3880"/>
    <lineage>
        <taxon>Eukaryota</taxon>
        <taxon>Viridiplantae</taxon>
        <taxon>Streptophyta</taxon>
        <taxon>Embryophyta</taxon>
        <taxon>Tracheophyta</taxon>
        <taxon>Spermatophyta</taxon>
        <taxon>Magnoliopsida</taxon>
        <taxon>eudicotyledons</taxon>
        <taxon>Gunneridae</taxon>
        <taxon>Pentapetalae</taxon>
        <taxon>rosids</taxon>
        <taxon>fabids</taxon>
        <taxon>Fabales</taxon>
        <taxon>Fabaceae</taxon>
        <taxon>Papilionoideae</taxon>
        <taxon>50 kb inversion clade</taxon>
        <taxon>NPAAA clade</taxon>
        <taxon>Hologalegina</taxon>
        <taxon>IRL clade</taxon>
        <taxon>Trifolieae</taxon>
        <taxon>Medicago</taxon>
    </lineage>
</organism>
<dbReference type="Gramene" id="rna40223">
    <property type="protein sequence ID" value="RHN45811.1"/>
    <property type="gene ID" value="gene40223"/>
</dbReference>
<protein>
    <submittedName>
        <fullName evidence="2">Putative transcription factor C2H2 family</fullName>
    </submittedName>
</protein>
<comment type="caution">
    <text evidence="2">The sequence shown here is derived from an EMBL/GenBank/DDBJ whole genome shotgun (WGS) entry which is preliminary data.</text>
</comment>
<dbReference type="InterPro" id="IPR013087">
    <property type="entry name" value="Znf_C2H2_type"/>
</dbReference>
<feature type="domain" description="C2H2-type" evidence="1">
    <location>
        <begin position="47"/>
        <end position="68"/>
    </location>
</feature>
<evidence type="ECO:0000259" key="1">
    <source>
        <dbReference type="PROSITE" id="PS00028"/>
    </source>
</evidence>